<dbReference type="AlphaFoldDB" id="A0A426Y0X3"/>
<evidence type="ECO:0000313" key="1">
    <source>
        <dbReference type="EMBL" id="RRT45393.1"/>
    </source>
</evidence>
<name>A0A426Y0X3_ENSVE</name>
<dbReference type="Proteomes" id="UP000287651">
    <property type="component" value="Unassembled WGS sequence"/>
</dbReference>
<sequence>MDSVCEGESMIWTGKAKGRDLTSVDDRGPGKLFLRTFHGRRGAAVAVVVVDGGGTVDEVAAVVGVATAQYGWIQHRGQAGMAEVELVGGREEKTPHVDGEKIGAVATPHRHRLEETGVGNTHLPKITTVRRKPQTGGDRKRRRVCYGEDGVAEVAVDVAELLGRRRGEVVQGKGG</sequence>
<gene>
    <name evidence="1" type="ORF">B296_00034882</name>
</gene>
<proteinExistence type="predicted"/>
<accession>A0A426Y0X3</accession>
<protein>
    <submittedName>
        <fullName evidence="1">Uncharacterized protein</fullName>
    </submittedName>
</protein>
<organism evidence="1 2">
    <name type="scientific">Ensete ventricosum</name>
    <name type="common">Abyssinian banana</name>
    <name type="synonym">Musa ensete</name>
    <dbReference type="NCBI Taxonomy" id="4639"/>
    <lineage>
        <taxon>Eukaryota</taxon>
        <taxon>Viridiplantae</taxon>
        <taxon>Streptophyta</taxon>
        <taxon>Embryophyta</taxon>
        <taxon>Tracheophyta</taxon>
        <taxon>Spermatophyta</taxon>
        <taxon>Magnoliopsida</taxon>
        <taxon>Liliopsida</taxon>
        <taxon>Zingiberales</taxon>
        <taxon>Musaceae</taxon>
        <taxon>Ensete</taxon>
    </lineage>
</organism>
<evidence type="ECO:0000313" key="2">
    <source>
        <dbReference type="Proteomes" id="UP000287651"/>
    </source>
</evidence>
<reference evidence="1 2" key="1">
    <citation type="journal article" date="2014" name="Agronomy (Basel)">
        <title>A Draft Genome Sequence for Ensete ventricosum, the Drought-Tolerant Tree Against Hunger.</title>
        <authorList>
            <person name="Harrison J."/>
            <person name="Moore K.A."/>
            <person name="Paszkiewicz K."/>
            <person name="Jones T."/>
            <person name="Grant M."/>
            <person name="Ambacheew D."/>
            <person name="Muzemil S."/>
            <person name="Studholme D.J."/>
        </authorList>
    </citation>
    <scope>NUCLEOTIDE SEQUENCE [LARGE SCALE GENOMIC DNA]</scope>
</reference>
<dbReference type="EMBL" id="AMZH03015860">
    <property type="protein sequence ID" value="RRT45393.1"/>
    <property type="molecule type" value="Genomic_DNA"/>
</dbReference>
<comment type="caution">
    <text evidence="1">The sequence shown here is derived from an EMBL/GenBank/DDBJ whole genome shotgun (WGS) entry which is preliminary data.</text>
</comment>